<feature type="transmembrane region" description="Helical" evidence="1">
    <location>
        <begin position="125"/>
        <end position="144"/>
    </location>
</feature>
<sequence length="172" mass="19494">MKEMQIVDGRLDEKSRGFGGNMVSYHYWKIDGKKLEALEIPDVLDAHVKAGDRVRAISQYGKDKVSRIWAIQVEGEPVRSVVNIPFIALSLGRLSLAPLMVGIFTLFVAHLLWENSANPGRFQGSIYQLSWIALNLWFSYKFMIKPMLIIQRGIKSFREYCAKTPASTSSAR</sequence>
<dbReference type="AlphaFoldDB" id="A0A0G3GRI5"/>
<evidence type="ECO:0000313" key="2">
    <source>
        <dbReference type="EMBL" id="AKK01427.1"/>
    </source>
</evidence>
<organism evidence="2 3">
    <name type="scientific">Pseudomonas chlororaphis</name>
    <dbReference type="NCBI Taxonomy" id="587753"/>
    <lineage>
        <taxon>Bacteria</taxon>
        <taxon>Pseudomonadati</taxon>
        <taxon>Pseudomonadota</taxon>
        <taxon>Gammaproteobacteria</taxon>
        <taxon>Pseudomonadales</taxon>
        <taxon>Pseudomonadaceae</taxon>
        <taxon>Pseudomonas</taxon>
    </lineage>
</organism>
<dbReference type="PATRIC" id="fig|587753.11.peg.5444"/>
<evidence type="ECO:0000313" key="3">
    <source>
        <dbReference type="Proteomes" id="UP000035212"/>
    </source>
</evidence>
<feature type="transmembrane region" description="Helical" evidence="1">
    <location>
        <begin position="94"/>
        <end position="113"/>
    </location>
</feature>
<evidence type="ECO:0000256" key="1">
    <source>
        <dbReference type="SAM" id="Phobius"/>
    </source>
</evidence>
<dbReference type="EMBL" id="CP011020">
    <property type="protein sequence ID" value="AKK01427.1"/>
    <property type="molecule type" value="Genomic_DNA"/>
</dbReference>
<protein>
    <submittedName>
        <fullName evidence="2">Uncharacterized protein</fullName>
    </submittedName>
</protein>
<reference evidence="3" key="2">
    <citation type="submission" date="2015-03" db="EMBL/GenBank/DDBJ databases">
        <authorList>
            <person name="Deng P."/>
            <person name="Lu S."/>
        </authorList>
    </citation>
    <scope>NUCLEOTIDE SEQUENCE [LARGE SCALE GENOMIC DNA]</scope>
    <source>
        <strain evidence="3">UFB2</strain>
    </source>
</reference>
<proteinExistence type="predicted"/>
<name>A0A0G3GRI5_9PSED</name>
<dbReference type="Proteomes" id="UP000035212">
    <property type="component" value="Chromosome"/>
</dbReference>
<keyword evidence="1" id="KW-0812">Transmembrane</keyword>
<keyword evidence="1" id="KW-0472">Membrane</keyword>
<keyword evidence="1" id="KW-1133">Transmembrane helix</keyword>
<accession>A0A0G3GRI5</accession>
<gene>
    <name evidence="2" type="ORF">VM99_26475</name>
</gene>
<reference evidence="2 3" key="1">
    <citation type="journal article" date="2015" name="Stand. Genomic Sci.">
        <title>Complete genome of Pseudomonas chlororaphis strain UFB2, a soil bacterium with antibacterial activity against bacterial canker pathogen of tomato.</title>
        <authorList>
            <person name="Deng P."/>
            <person name="Wang X."/>
            <person name="Baird S.M."/>
            <person name="Lu S.E."/>
        </authorList>
    </citation>
    <scope>NUCLEOTIDE SEQUENCE [LARGE SCALE GENOMIC DNA]</scope>
    <source>
        <strain evidence="2 3">UFB2</strain>
    </source>
</reference>